<dbReference type="EMBL" id="UZAF01017271">
    <property type="protein sequence ID" value="VDO39887.1"/>
    <property type="molecule type" value="Genomic_DNA"/>
</dbReference>
<dbReference type="STRING" id="6290.A0A0N4WHI9"/>
<dbReference type="Proteomes" id="UP000268014">
    <property type="component" value="Unassembled WGS sequence"/>
</dbReference>
<evidence type="ECO:0000313" key="2">
    <source>
        <dbReference type="EMBL" id="VDO39887.1"/>
    </source>
</evidence>
<evidence type="ECO:0000259" key="1">
    <source>
        <dbReference type="Pfam" id="PF13843"/>
    </source>
</evidence>
<dbReference type="PANTHER" id="PTHR46599">
    <property type="entry name" value="PIGGYBAC TRANSPOSABLE ELEMENT-DERIVED PROTEIN 4"/>
    <property type="match status" value="1"/>
</dbReference>
<dbReference type="WBParaSite" id="HPLM_0001035501-mRNA-1">
    <property type="protein sequence ID" value="HPLM_0001035501-mRNA-1"/>
    <property type="gene ID" value="HPLM_0001035501"/>
</dbReference>
<dbReference type="AlphaFoldDB" id="A0A0N4WHI9"/>
<protein>
    <submittedName>
        <fullName evidence="4">DDE_Tnp_1_7 domain-containing protein</fullName>
    </submittedName>
</protein>
<dbReference type="OMA" id="NTCKFIV"/>
<evidence type="ECO:0000313" key="3">
    <source>
        <dbReference type="Proteomes" id="UP000268014"/>
    </source>
</evidence>
<dbReference type="InterPro" id="IPR029526">
    <property type="entry name" value="PGBD"/>
</dbReference>
<evidence type="ECO:0000313" key="4">
    <source>
        <dbReference type="WBParaSite" id="HPLM_0001035501-mRNA-1"/>
    </source>
</evidence>
<reference evidence="4" key="1">
    <citation type="submission" date="2017-02" db="UniProtKB">
        <authorList>
            <consortium name="WormBaseParasite"/>
        </authorList>
    </citation>
    <scope>IDENTIFICATION</scope>
</reference>
<feature type="domain" description="PiggyBac transposable element-derived protein" evidence="1">
    <location>
        <begin position="16"/>
        <end position="100"/>
    </location>
</feature>
<accession>A0A0N4WHI9</accession>
<dbReference type="OrthoDB" id="5810550at2759"/>
<sequence length="117" mass="13523">MTLLTSLTDYKIQPILDETFAAVYSPSKNVRIDESIIPFQGRVIFLQYIQGKRHTFGIKVYKLGCSGGNTCKFIVYARQQRYKTCQSSRQAVLDLVTILERRRDSHSRQLLHLYCAC</sequence>
<name>A0A0N4WHI9_HAEPC</name>
<dbReference type="PANTHER" id="PTHR46599:SF3">
    <property type="entry name" value="PIGGYBAC TRANSPOSABLE ELEMENT-DERIVED PROTEIN 4"/>
    <property type="match status" value="1"/>
</dbReference>
<gene>
    <name evidence="2" type="ORF">HPLM_LOCUS10347</name>
</gene>
<organism evidence="4">
    <name type="scientific">Haemonchus placei</name>
    <name type="common">Barber's pole worm</name>
    <dbReference type="NCBI Taxonomy" id="6290"/>
    <lineage>
        <taxon>Eukaryota</taxon>
        <taxon>Metazoa</taxon>
        <taxon>Ecdysozoa</taxon>
        <taxon>Nematoda</taxon>
        <taxon>Chromadorea</taxon>
        <taxon>Rhabditida</taxon>
        <taxon>Rhabditina</taxon>
        <taxon>Rhabditomorpha</taxon>
        <taxon>Strongyloidea</taxon>
        <taxon>Trichostrongylidae</taxon>
        <taxon>Haemonchus</taxon>
    </lineage>
</organism>
<dbReference type="Pfam" id="PF13843">
    <property type="entry name" value="DDE_Tnp_1_7"/>
    <property type="match status" value="1"/>
</dbReference>
<keyword evidence="3" id="KW-1185">Reference proteome</keyword>
<proteinExistence type="predicted"/>
<reference evidence="2 3" key="2">
    <citation type="submission" date="2018-11" db="EMBL/GenBank/DDBJ databases">
        <authorList>
            <consortium name="Pathogen Informatics"/>
        </authorList>
    </citation>
    <scope>NUCLEOTIDE SEQUENCE [LARGE SCALE GENOMIC DNA]</scope>
    <source>
        <strain evidence="2 3">MHpl1</strain>
    </source>
</reference>